<comment type="caution">
    <text evidence="1">The sequence shown here is derived from an EMBL/GenBank/DDBJ whole genome shotgun (WGS) entry which is preliminary data.</text>
</comment>
<dbReference type="EMBL" id="BAAFRS010000043">
    <property type="protein sequence ID" value="GAB1219823.1"/>
    <property type="molecule type" value="Genomic_DNA"/>
</dbReference>
<proteinExistence type="predicted"/>
<accession>A0ABQ0DAE3</accession>
<protein>
    <submittedName>
        <fullName evidence="1">Uncharacterized protein</fullName>
    </submittedName>
</protein>
<organism evidence="1 2">
    <name type="scientific">Entamoeba nuttalli</name>
    <dbReference type="NCBI Taxonomy" id="412467"/>
    <lineage>
        <taxon>Eukaryota</taxon>
        <taxon>Amoebozoa</taxon>
        <taxon>Evosea</taxon>
        <taxon>Archamoebae</taxon>
        <taxon>Mastigamoebida</taxon>
        <taxon>Entamoebidae</taxon>
        <taxon>Entamoeba</taxon>
    </lineage>
</organism>
<keyword evidence="2" id="KW-1185">Reference proteome</keyword>
<evidence type="ECO:0000313" key="1">
    <source>
        <dbReference type="EMBL" id="GAB1219823.1"/>
    </source>
</evidence>
<name>A0ABQ0DAE3_9EUKA</name>
<reference evidence="1 2" key="1">
    <citation type="journal article" date="2019" name="PLoS Negl. Trop. Dis.">
        <title>Whole genome sequencing of Entamoeba nuttalli reveals mammalian host-related molecular signatures and a novel octapeptide-repeat surface protein.</title>
        <authorList>
            <person name="Tanaka M."/>
            <person name="Makiuchi T."/>
            <person name="Komiyama T."/>
            <person name="Shiina T."/>
            <person name="Osaki K."/>
            <person name="Tachibana H."/>
        </authorList>
    </citation>
    <scope>NUCLEOTIDE SEQUENCE [LARGE SCALE GENOMIC DNA]</scope>
    <source>
        <strain evidence="1 2">P19-061405</strain>
    </source>
</reference>
<sequence length="523" mass="61415">MMMQNPHYSETSTYKEDEGTINRFDYIRNEWKEDEVINLNGKSMKGEIISLGDTKDGYWIEIGEGEDYYLIWFKRELFSSKGRLFNVPFMKIAKPNMKVIINNILVEDYEISKNEQMKKYLILHLQSNDSNNTKWLFYNQGRYLLEYETNGEFNQGKKYVLNQQELKFIQSIYYNKPIKEINFITQDTNKYLRQEGMFFEIIGYVIDTIRLEENNTPITKVVMVTGFNPSEIKNTINSISKTSWVGMNYLKKICQSVSFKIKGNNIKPMKDRWIAIKNVRFNKYSSFITLDFGLIKRLEITDSKVINKIKTMIEDGFKSDDETGKFIAMQFICQKEIKEKVLKSFENNKRIQCIIQNNEIQKESSLDHKAIKEKSTEKEIEYLPSYVCNETIQKQFEEEEECYIFNGSEDDLVCNAIPGRYCDIDDEVFNLPEVQVDYKHISDPNNLQISDNVNKEVDGSITTSNNNDEIDENTEVQNQTNVLPNLVITRSKNNKTDQIDHEITRKHIVCSKEVNLPLLKRVI</sequence>
<dbReference type="Proteomes" id="UP001628156">
    <property type="component" value="Unassembled WGS sequence"/>
</dbReference>
<gene>
    <name evidence="1" type="ORF">ENUP19_0043G0008</name>
</gene>
<evidence type="ECO:0000313" key="2">
    <source>
        <dbReference type="Proteomes" id="UP001628156"/>
    </source>
</evidence>